<proteinExistence type="predicted"/>
<sequence>MRSQLQTPDRVVLLLALVPYLREHGPTPVAELAETFDVEPALLRKLVRFLGTAGVPGETQSYQHEDLFDIDWTALEDEDLVSLTHVVAVDDTPRFSAAERAALIAGLQMLTGMLPAEERERAERTAAKLAGAFGDTAPPSALSVTADPQDARIPLLVGAIGNGHRVAFAYRDARGSESARSVEPLQLRQSSGAWYLRAFCLERGEERTFRIDRMRDLRELDEDASRTASATPRPRPFAGSASSPAAQRGRIRVRVDAAPRLADFGLETGPVGDDGWADATVDLWYPGTAVALVQAAPGAVEIVSPESARAAVRAWAEQALGLYDDEQD</sequence>
<evidence type="ECO:0000259" key="4">
    <source>
        <dbReference type="Pfam" id="PF25583"/>
    </source>
</evidence>
<dbReference type="InterPro" id="IPR026881">
    <property type="entry name" value="WYL_dom"/>
</dbReference>
<dbReference type="RefSeq" id="WP_344032209.1">
    <property type="nucleotide sequence ID" value="NZ_BAAAOB010000002.1"/>
</dbReference>
<protein>
    <recommendedName>
        <fullName evidence="7">Proteasome accessory factor C</fullName>
    </recommendedName>
</protein>
<feature type="domain" description="WYL" evidence="2">
    <location>
        <begin position="156"/>
        <end position="218"/>
    </location>
</feature>
<name>A0ABN2LLM3_9MICO</name>
<dbReference type="Proteomes" id="UP001500851">
    <property type="component" value="Unassembled WGS sequence"/>
</dbReference>
<dbReference type="Pfam" id="PF19187">
    <property type="entry name" value="HTH_PafC"/>
    <property type="match status" value="1"/>
</dbReference>
<dbReference type="InterPro" id="IPR051534">
    <property type="entry name" value="CBASS_pafABC_assoc_protein"/>
</dbReference>
<organism evidence="5 6">
    <name type="scientific">Leucobacter iarius</name>
    <dbReference type="NCBI Taxonomy" id="333963"/>
    <lineage>
        <taxon>Bacteria</taxon>
        <taxon>Bacillati</taxon>
        <taxon>Actinomycetota</taxon>
        <taxon>Actinomycetes</taxon>
        <taxon>Micrococcales</taxon>
        <taxon>Microbacteriaceae</taxon>
        <taxon>Leucobacter</taxon>
    </lineage>
</organism>
<evidence type="ECO:0008006" key="7">
    <source>
        <dbReference type="Google" id="ProtNLM"/>
    </source>
</evidence>
<evidence type="ECO:0000256" key="1">
    <source>
        <dbReference type="SAM" id="MobiDB-lite"/>
    </source>
</evidence>
<dbReference type="EMBL" id="BAAAOB010000002">
    <property type="protein sequence ID" value="GAA1792664.1"/>
    <property type="molecule type" value="Genomic_DNA"/>
</dbReference>
<dbReference type="PANTHER" id="PTHR34580:SF3">
    <property type="entry name" value="PROTEIN PAFB"/>
    <property type="match status" value="1"/>
</dbReference>
<evidence type="ECO:0000259" key="3">
    <source>
        <dbReference type="Pfam" id="PF19187"/>
    </source>
</evidence>
<keyword evidence="6" id="KW-1185">Reference proteome</keyword>
<dbReference type="Pfam" id="PF13280">
    <property type="entry name" value="WYL"/>
    <property type="match status" value="1"/>
</dbReference>
<feature type="region of interest" description="Disordered" evidence="1">
    <location>
        <begin position="221"/>
        <end position="249"/>
    </location>
</feature>
<feature type="domain" description="WCX" evidence="4">
    <location>
        <begin position="250"/>
        <end position="320"/>
    </location>
</feature>
<reference evidence="5 6" key="1">
    <citation type="journal article" date="2019" name="Int. J. Syst. Evol. Microbiol.">
        <title>The Global Catalogue of Microorganisms (GCM) 10K type strain sequencing project: providing services to taxonomists for standard genome sequencing and annotation.</title>
        <authorList>
            <consortium name="The Broad Institute Genomics Platform"/>
            <consortium name="The Broad Institute Genome Sequencing Center for Infectious Disease"/>
            <person name="Wu L."/>
            <person name="Ma J."/>
        </authorList>
    </citation>
    <scope>NUCLEOTIDE SEQUENCE [LARGE SCALE GENOMIC DNA]</scope>
    <source>
        <strain evidence="5 6">JCM 14736</strain>
    </source>
</reference>
<dbReference type="PROSITE" id="PS52050">
    <property type="entry name" value="WYL"/>
    <property type="match status" value="1"/>
</dbReference>
<evidence type="ECO:0000313" key="6">
    <source>
        <dbReference type="Proteomes" id="UP001500851"/>
    </source>
</evidence>
<dbReference type="PANTHER" id="PTHR34580">
    <property type="match status" value="1"/>
</dbReference>
<feature type="domain" description="PafC HTH" evidence="3">
    <location>
        <begin position="9"/>
        <end position="130"/>
    </location>
</feature>
<dbReference type="InterPro" id="IPR028349">
    <property type="entry name" value="PafC-like"/>
</dbReference>
<accession>A0ABN2LLM3</accession>
<comment type="caution">
    <text evidence="5">The sequence shown here is derived from an EMBL/GenBank/DDBJ whole genome shotgun (WGS) entry which is preliminary data.</text>
</comment>
<dbReference type="Pfam" id="PF25583">
    <property type="entry name" value="WCX"/>
    <property type="match status" value="1"/>
</dbReference>
<dbReference type="InterPro" id="IPR043839">
    <property type="entry name" value="PafC_HTH"/>
</dbReference>
<evidence type="ECO:0000259" key="2">
    <source>
        <dbReference type="Pfam" id="PF13280"/>
    </source>
</evidence>
<dbReference type="PIRSF" id="PIRSF016838">
    <property type="entry name" value="PafC"/>
    <property type="match status" value="1"/>
</dbReference>
<gene>
    <name evidence="5" type="ORF">GCM10009768_22050</name>
</gene>
<dbReference type="InterPro" id="IPR057727">
    <property type="entry name" value="WCX_dom"/>
</dbReference>
<evidence type="ECO:0000313" key="5">
    <source>
        <dbReference type="EMBL" id="GAA1792664.1"/>
    </source>
</evidence>